<evidence type="ECO:0000256" key="4">
    <source>
        <dbReference type="ARBA" id="ARBA00023136"/>
    </source>
</evidence>
<keyword evidence="3 6" id="KW-1133">Transmembrane helix</keyword>
<organism evidence="8 9">
    <name type="scientific">Streptantibioticus rubrisoli</name>
    <dbReference type="NCBI Taxonomy" id="1387313"/>
    <lineage>
        <taxon>Bacteria</taxon>
        <taxon>Bacillati</taxon>
        <taxon>Actinomycetota</taxon>
        <taxon>Actinomycetes</taxon>
        <taxon>Kitasatosporales</taxon>
        <taxon>Streptomycetaceae</taxon>
        <taxon>Streptantibioticus</taxon>
    </lineage>
</organism>
<feature type="transmembrane region" description="Helical" evidence="6">
    <location>
        <begin position="145"/>
        <end position="166"/>
    </location>
</feature>
<feature type="compositionally biased region" description="Basic and acidic residues" evidence="5">
    <location>
        <begin position="261"/>
        <end position="282"/>
    </location>
</feature>
<feature type="domain" description="RDD" evidence="7">
    <location>
        <begin position="69"/>
        <end position="178"/>
    </location>
</feature>
<keyword evidence="9" id="KW-1185">Reference proteome</keyword>
<gene>
    <name evidence="8" type="ORF">NON19_22250</name>
</gene>
<evidence type="ECO:0000256" key="5">
    <source>
        <dbReference type="SAM" id="MobiDB-lite"/>
    </source>
</evidence>
<evidence type="ECO:0000256" key="1">
    <source>
        <dbReference type="ARBA" id="ARBA00004141"/>
    </source>
</evidence>
<evidence type="ECO:0000313" key="8">
    <source>
        <dbReference type="EMBL" id="MCQ4044678.1"/>
    </source>
</evidence>
<protein>
    <submittedName>
        <fullName evidence="8">RDD family protein</fullName>
    </submittedName>
</protein>
<comment type="subcellular location">
    <subcellularLocation>
        <location evidence="1">Membrane</location>
        <topology evidence="1">Multi-pass membrane protein</topology>
    </subcellularLocation>
</comment>
<keyword evidence="2 6" id="KW-0812">Transmembrane</keyword>
<reference evidence="8 9" key="1">
    <citation type="submission" date="2022-06" db="EMBL/GenBank/DDBJ databases">
        <title>Draft genome sequence of type strain Streptomyces rubrisoli DSM 42083.</title>
        <authorList>
            <person name="Duangmal K."/>
            <person name="Klaysubun C."/>
        </authorList>
    </citation>
    <scope>NUCLEOTIDE SEQUENCE [LARGE SCALE GENOMIC DNA]</scope>
    <source>
        <strain evidence="8 9">DSM 42083</strain>
    </source>
</reference>
<dbReference type="InterPro" id="IPR010432">
    <property type="entry name" value="RDD"/>
</dbReference>
<keyword evidence="4 6" id="KW-0472">Membrane</keyword>
<evidence type="ECO:0000256" key="6">
    <source>
        <dbReference type="SAM" id="Phobius"/>
    </source>
</evidence>
<evidence type="ECO:0000259" key="7">
    <source>
        <dbReference type="Pfam" id="PF06271"/>
    </source>
</evidence>
<dbReference type="Proteomes" id="UP001206206">
    <property type="component" value="Unassembled WGS sequence"/>
</dbReference>
<feature type="region of interest" description="Disordered" evidence="5">
    <location>
        <begin position="240"/>
        <end position="335"/>
    </location>
</feature>
<dbReference type="Pfam" id="PF06271">
    <property type="entry name" value="RDD"/>
    <property type="match status" value="1"/>
</dbReference>
<evidence type="ECO:0000313" key="9">
    <source>
        <dbReference type="Proteomes" id="UP001206206"/>
    </source>
</evidence>
<evidence type="ECO:0000256" key="3">
    <source>
        <dbReference type="ARBA" id="ARBA00022989"/>
    </source>
</evidence>
<evidence type="ECO:0000256" key="2">
    <source>
        <dbReference type="ARBA" id="ARBA00022692"/>
    </source>
</evidence>
<accession>A0ABT1PH37</accession>
<feature type="compositionally biased region" description="Pro residues" evidence="5">
    <location>
        <begin position="302"/>
        <end position="335"/>
    </location>
</feature>
<dbReference type="EMBL" id="JANFNH010000030">
    <property type="protein sequence ID" value="MCQ4044678.1"/>
    <property type="molecule type" value="Genomic_DNA"/>
</dbReference>
<proteinExistence type="predicted"/>
<feature type="transmembrane region" description="Helical" evidence="6">
    <location>
        <begin position="68"/>
        <end position="86"/>
    </location>
</feature>
<name>A0ABT1PH37_9ACTN</name>
<comment type="caution">
    <text evidence="8">The sequence shown here is derived from an EMBL/GenBank/DDBJ whole genome shotgun (WGS) entry which is preliminary data.</text>
</comment>
<sequence length="335" mass="35640">MLDFAIVLAVAVLLGSFTFHRISGQVTDLGMVGESVWRILGSRGNLPGTAAGVGSSIWDTAVLDVEEAFAALVLFAFVYQFLALVWTRRTVGKALTGLRVVPNGQEVSGPLGRRRAAVRAMVAAVTDVACYAAACCLLLDGDFVLSVLCWVIAVVIFWINALPTLLGTGRSLADRLAGTSVTGVQLFRTVAYAAADRSQAVWQGGRQVAQQVVDQERVRQITESGSGQARRIADLGRAAARGGRSAWEGTRQGAQEGAQRATERVRQISESDLGRATTEKGRAALIRARSAVRIRRPKPEQHPLPPPPSGSFGPPPPSDFGPLPDSPPPGARREQ</sequence>